<dbReference type="PANTHER" id="PTHR46539:SF1">
    <property type="entry name" value="E3 UBIQUITIN-PROTEIN LIGASE ATL42"/>
    <property type="match status" value="1"/>
</dbReference>
<dbReference type="Proteomes" id="UP001189429">
    <property type="component" value="Unassembled WGS sequence"/>
</dbReference>
<evidence type="ECO:0000313" key="11">
    <source>
        <dbReference type="EMBL" id="CAK0855866.1"/>
    </source>
</evidence>
<comment type="subcellular location">
    <subcellularLocation>
        <location evidence="1">Membrane</location>
    </subcellularLocation>
</comment>
<keyword evidence="5" id="KW-0862">Zinc</keyword>
<evidence type="ECO:0000313" key="12">
    <source>
        <dbReference type="Proteomes" id="UP001189429"/>
    </source>
</evidence>
<keyword evidence="7" id="KW-0472">Membrane</keyword>
<protein>
    <recommendedName>
        <fullName evidence="10">RING-type domain-containing protein</fullName>
    </recommendedName>
</protein>
<keyword evidence="2" id="KW-0812">Transmembrane</keyword>
<comment type="caution">
    <text evidence="11">The sequence shown here is derived from an EMBL/GenBank/DDBJ whole genome shotgun (WGS) entry which is preliminary data.</text>
</comment>
<evidence type="ECO:0000256" key="6">
    <source>
        <dbReference type="ARBA" id="ARBA00022989"/>
    </source>
</evidence>
<evidence type="ECO:0000256" key="4">
    <source>
        <dbReference type="ARBA" id="ARBA00022771"/>
    </source>
</evidence>
<feature type="domain" description="RING-type" evidence="10">
    <location>
        <begin position="323"/>
        <end position="365"/>
    </location>
</feature>
<proteinExistence type="predicted"/>
<reference evidence="11" key="1">
    <citation type="submission" date="2023-10" db="EMBL/GenBank/DDBJ databases">
        <authorList>
            <person name="Chen Y."/>
            <person name="Shah S."/>
            <person name="Dougan E. K."/>
            <person name="Thang M."/>
            <person name="Chan C."/>
        </authorList>
    </citation>
    <scope>NUCLEOTIDE SEQUENCE [LARGE SCALE GENOMIC DNA]</scope>
</reference>
<evidence type="ECO:0000256" key="8">
    <source>
        <dbReference type="PROSITE-ProRule" id="PRU00175"/>
    </source>
</evidence>
<feature type="region of interest" description="Disordered" evidence="9">
    <location>
        <begin position="495"/>
        <end position="522"/>
    </location>
</feature>
<evidence type="ECO:0000259" key="10">
    <source>
        <dbReference type="PROSITE" id="PS50089"/>
    </source>
</evidence>
<sequence length="522" mass="54878">MWRTGPWWREGPAEAGGGGPPAAPARRGGVQSFVAALAGQCLPLRQPPAEGRGLGRGPAAQRGALVPEASAHFWAGSVGWTVSLVTVRREQDLDSEVVGELEPLVPLEVLEVGQGRRLRVRSSSGRHLEGWVSCWTRCGEQLVAAGVASGTGRVEDLLAAHFAVGGRHTVRSPVTVRSGEGLDSAEVGTLIWGEAVTILEMGQANRRRARVDAGSVEGWLSLATRQGQLLLNVRPGDGLLGPPPVRRMGPVGIVLSVGAGLTRRLASLGRGPTASDVLERNLLIASGAALRRGQNAGRELAAMLPEFGFSGARSQARYDEPTCRVCLSDFVDGELVKKLPCEHIFRGFHAGCLDAWLDRSCQCPMRCHIDVGRYLEETWLRGPALALPRGAAPADWPEEPPEAPGAAAVPAAAPTEPGSPALPGEPGPATPPGAEAARKPTEHLWSGRFSFARTERPGLPDGVGADVVEGSRRIAGALPRGPDVEPDFLDAANVADASPASASKKETKRHEHKAFGAAHGFL</sequence>
<evidence type="ECO:0000256" key="3">
    <source>
        <dbReference type="ARBA" id="ARBA00022723"/>
    </source>
</evidence>
<dbReference type="EMBL" id="CAUYUJ010015582">
    <property type="protein sequence ID" value="CAK0855866.1"/>
    <property type="molecule type" value="Genomic_DNA"/>
</dbReference>
<keyword evidence="3" id="KW-0479">Metal-binding</keyword>
<evidence type="ECO:0000256" key="7">
    <source>
        <dbReference type="ARBA" id="ARBA00023136"/>
    </source>
</evidence>
<keyword evidence="4 8" id="KW-0863">Zinc-finger</keyword>
<evidence type="ECO:0000256" key="9">
    <source>
        <dbReference type="SAM" id="MobiDB-lite"/>
    </source>
</evidence>
<name>A0ABN9U9E7_9DINO</name>
<evidence type="ECO:0000256" key="5">
    <source>
        <dbReference type="ARBA" id="ARBA00022833"/>
    </source>
</evidence>
<feature type="region of interest" description="Disordered" evidence="9">
    <location>
        <begin position="389"/>
        <end position="440"/>
    </location>
</feature>
<evidence type="ECO:0000256" key="1">
    <source>
        <dbReference type="ARBA" id="ARBA00004370"/>
    </source>
</evidence>
<dbReference type="SUPFAM" id="SSF57850">
    <property type="entry name" value="RING/U-box"/>
    <property type="match status" value="1"/>
</dbReference>
<dbReference type="PROSITE" id="PS50089">
    <property type="entry name" value="ZF_RING_2"/>
    <property type="match status" value="1"/>
</dbReference>
<dbReference type="PANTHER" id="PTHR46539">
    <property type="entry name" value="E3 UBIQUITIN-PROTEIN LIGASE ATL42"/>
    <property type="match status" value="1"/>
</dbReference>
<feature type="region of interest" description="Disordered" evidence="9">
    <location>
        <begin position="1"/>
        <end position="27"/>
    </location>
</feature>
<dbReference type="InterPro" id="IPR001841">
    <property type="entry name" value="Znf_RING"/>
</dbReference>
<accession>A0ABN9U9E7</accession>
<keyword evidence="12" id="KW-1185">Reference proteome</keyword>
<evidence type="ECO:0000256" key="2">
    <source>
        <dbReference type="ARBA" id="ARBA00022692"/>
    </source>
</evidence>
<gene>
    <name evidence="11" type="ORF">PCOR1329_LOCUS46391</name>
</gene>
<dbReference type="Pfam" id="PF13639">
    <property type="entry name" value="zf-RING_2"/>
    <property type="match status" value="1"/>
</dbReference>
<dbReference type="InterPro" id="IPR013083">
    <property type="entry name" value="Znf_RING/FYVE/PHD"/>
</dbReference>
<organism evidence="11 12">
    <name type="scientific">Prorocentrum cordatum</name>
    <dbReference type="NCBI Taxonomy" id="2364126"/>
    <lineage>
        <taxon>Eukaryota</taxon>
        <taxon>Sar</taxon>
        <taxon>Alveolata</taxon>
        <taxon>Dinophyceae</taxon>
        <taxon>Prorocentrales</taxon>
        <taxon>Prorocentraceae</taxon>
        <taxon>Prorocentrum</taxon>
    </lineage>
</organism>
<dbReference type="Gene3D" id="3.30.40.10">
    <property type="entry name" value="Zinc/RING finger domain, C3HC4 (zinc finger)"/>
    <property type="match status" value="1"/>
</dbReference>
<feature type="compositionally biased region" description="Low complexity" evidence="9">
    <location>
        <begin position="404"/>
        <end position="422"/>
    </location>
</feature>
<keyword evidence="6" id="KW-1133">Transmembrane helix</keyword>